<dbReference type="PANTHER" id="PTHR37815:SF3">
    <property type="entry name" value="UPF0397 PROTEIN SPR0429"/>
    <property type="match status" value="1"/>
</dbReference>
<accession>A0A927ZKK9</accession>
<dbReference type="Pfam" id="PF07155">
    <property type="entry name" value="ECF-ribofla_trS"/>
    <property type="match status" value="1"/>
</dbReference>
<dbReference type="Proteomes" id="UP000768462">
    <property type="component" value="Unassembled WGS sequence"/>
</dbReference>
<dbReference type="AlphaFoldDB" id="A0A927ZKK9"/>
<dbReference type="Gene3D" id="1.10.1760.20">
    <property type="match status" value="1"/>
</dbReference>
<evidence type="ECO:0000256" key="1">
    <source>
        <dbReference type="ARBA" id="ARBA00022692"/>
    </source>
</evidence>
<feature type="transmembrane region" description="Helical" evidence="3">
    <location>
        <begin position="103"/>
        <end position="122"/>
    </location>
</feature>
<dbReference type="PANTHER" id="PTHR37815">
    <property type="entry name" value="UPF0397 PROTEIN BC_2624-RELATED"/>
    <property type="match status" value="1"/>
</dbReference>
<comment type="caution">
    <text evidence="4">The sequence shown here is derived from an EMBL/GenBank/DDBJ whole genome shotgun (WGS) entry which is preliminary data.</text>
</comment>
<evidence type="ECO:0000256" key="3">
    <source>
        <dbReference type="SAM" id="Phobius"/>
    </source>
</evidence>
<gene>
    <name evidence="4" type="ORF">E7215_01965</name>
</gene>
<keyword evidence="1 3" id="KW-0812">Transmembrane</keyword>
<protein>
    <submittedName>
        <fullName evidence="4">ECF transporter S component</fullName>
    </submittedName>
</protein>
<sequence>MKNNNIVKLVTAALMAAMTCVVTMILPIKIPLGNEGYIHPGDAFVMLSGIILGPLYGSLSAGIGSALSDLLLGYPHYIIPTFIIKAFAAFLCSYTYRKFHTKSIILPCAFSGIVVTAGYFLYENLIFGSPFAAAIVGVPFNILQSVLGIILVCISLPLLRKAPQIKRMMEEN</sequence>
<reference evidence="4" key="1">
    <citation type="submission" date="2019-04" db="EMBL/GenBank/DDBJ databases">
        <title>Evolution of Biomass-Degrading Anaerobic Consortia Revealed by Metagenomics.</title>
        <authorList>
            <person name="Peng X."/>
        </authorList>
    </citation>
    <scope>NUCLEOTIDE SEQUENCE</scope>
    <source>
        <strain evidence="4">SIG254</strain>
    </source>
</reference>
<feature type="transmembrane region" description="Helical" evidence="3">
    <location>
        <begin position="142"/>
        <end position="159"/>
    </location>
</feature>
<dbReference type="GO" id="GO:0016020">
    <property type="term" value="C:membrane"/>
    <property type="evidence" value="ECO:0007669"/>
    <property type="project" value="InterPro"/>
</dbReference>
<evidence type="ECO:0000313" key="5">
    <source>
        <dbReference type="Proteomes" id="UP000768462"/>
    </source>
</evidence>
<proteinExistence type="predicted"/>
<feature type="transmembrane region" description="Helical" evidence="3">
    <location>
        <begin position="6"/>
        <end position="26"/>
    </location>
</feature>
<feature type="transmembrane region" description="Helical" evidence="3">
    <location>
        <begin position="38"/>
        <end position="57"/>
    </location>
</feature>
<evidence type="ECO:0000256" key="2">
    <source>
        <dbReference type="ARBA" id="ARBA00022989"/>
    </source>
</evidence>
<name>A0A927ZKK9_9CLOT</name>
<evidence type="ECO:0000313" key="4">
    <source>
        <dbReference type="EMBL" id="MBE6058931.1"/>
    </source>
</evidence>
<feature type="transmembrane region" description="Helical" evidence="3">
    <location>
        <begin position="77"/>
        <end position="96"/>
    </location>
</feature>
<keyword evidence="3" id="KW-0472">Membrane</keyword>
<dbReference type="InterPro" id="IPR009825">
    <property type="entry name" value="ECF_substrate-spec-like"/>
</dbReference>
<organism evidence="4 5">
    <name type="scientific">Clostridium sulfidigenes</name>
    <dbReference type="NCBI Taxonomy" id="318464"/>
    <lineage>
        <taxon>Bacteria</taxon>
        <taxon>Bacillati</taxon>
        <taxon>Bacillota</taxon>
        <taxon>Clostridia</taxon>
        <taxon>Eubacteriales</taxon>
        <taxon>Clostridiaceae</taxon>
        <taxon>Clostridium</taxon>
    </lineage>
</organism>
<keyword evidence="2 3" id="KW-1133">Transmembrane helix</keyword>
<dbReference type="EMBL" id="SVCM01000022">
    <property type="protein sequence ID" value="MBE6058931.1"/>
    <property type="molecule type" value="Genomic_DNA"/>
</dbReference>